<dbReference type="Gene3D" id="3.40.50.300">
    <property type="entry name" value="P-loop containing nucleotide triphosphate hydrolases"/>
    <property type="match status" value="1"/>
</dbReference>
<feature type="binding site" evidence="16">
    <location>
        <begin position="19"/>
        <end position="26"/>
    </location>
    <ligand>
        <name>GTP</name>
        <dbReference type="ChEBI" id="CHEBI:37565"/>
    </ligand>
</feature>
<evidence type="ECO:0000256" key="6">
    <source>
        <dbReference type="ARBA" id="ARBA00005159"/>
    </source>
</evidence>
<protein>
    <recommendedName>
        <fullName evidence="14">Bifunctional adenosylcobalamin biosynthesis protein</fullName>
        <ecNumber evidence="14">2.7.1.156</ecNumber>
        <ecNumber evidence="14">2.7.7.62</ecNumber>
    </recommendedName>
</protein>
<evidence type="ECO:0000256" key="11">
    <source>
        <dbReference type="ARBA" id="ARBA00022777"/>
    </source>
</evidence>
<dbReference type="GO" id="GO:0005525">
    <property type="term" value="F:GTP binding"/>
    <property type="evidence" value="ECO:0007669"/>
    <property type="project" value="UniProtKB-UniRule"/>
</dbReference>
<dbReference type="RefSeq" id="WP_062957176.1">
    <property type="nucleotide sequence ID" value="NZ_JPWB01000002.1"/>
</dbReference>
<dbReference type="GO" id="GO:0009236">
    <property type="term" value="P:cobalamin biosynthetic process"/>
    <property type="evidence" value="ECO:0007669"/>
    <property type="project" value="UniProtKB-UniRule"/>
</dbReference>
<accession>A0A367VFT0</accession>
<evidence type="ECO:0000256" key="2">
    <source>
        <dbReference type="ARBA" id="ARBA00000711"/>
    </source>
</evidence>
<evidence type="ECO:0000256" key="14">
    <source>
        <dbReference type="PIRNR" id="PIRNR006135"/>
    </source>
</evidence>
<proteinExistence type="inferred from homology"/>
<dbReference type="NCBIfam" id="NF004469">
    <property type="entry name" value="PRK05800.1"/>
    <property type="match status" value="1"/>
</dbReference>
<dbReference type="GO" id="GO:0005524">
    <property type="term" value="F:ATP binding"/>
    <property type="evidence" value="ECO:0007669"/>
    <property type="project" value="UniProtKB-UniRule"/>
</dbReference>
<evidence type="ECO:0000256" key="16">
    <source>
        <dbReference type="PIRSR" id="PIRSR006135-2"/>
    </source>
</evidence>
<organism evidence="17 18">
    <name type="scientific">Thalassospira profundimaris</name>
    <dbReference type="NCBI Taxonomy" id="502049"/>
    <lineage>
        <taxon>Bacteria</taxon>
        <taxon>Pseudomonadati</taxon>
        <taxon>Pseudomonadota</taxon>
        <taxon>Alphaproteobacteria</taxon>
        <taxon>Rhodospirillales</taxon>
        <taxon>Thalassospiraceae</taxon>
        <taxon>Thalassospira</taxon>
    </lineage>
</organism>
<evidence type="ECO:0000256" key="10">
    <source>
        <dbReference type="ARBA" id="ARBA00022741"/>
    </source>
</evidence>
<reference evidence="17 18" key="1">
    <citation type="submission" date="2014-07" db="EMBL/GenBank/DDBJ databases">
        <title>Draft genome sequence of Thalassospira profundimaris R8-17.</title>
        <authorList>
            <person name="Lai Q."/>
            <person name="Shao Z."/>
        </authorList>
    </citation>
    <scope>NUCLEOTIDE SEQUENCE [LARGE SCALE GENOMIC DNA]</scope>
    <source>
        <strain evidence="17 18">R8-17</strain>
    </source>
</reference>
<evidence type="ECO:0000256" key="12">
    <source>
        <dbReference type="ARBA" id="ARBA00022840"/>
    </source>
</evidence>
<comment type="pathway">
    <text evidence="5 14">Cofactor biosynthesis; adenosylcobalamin biosynthesis; adenosylcobalamin from cob(II)yrinate a,c-diamide: step 6/7.</text>
</comment>
<dbReference type="GO" id="GO:0043752">
    <property type="term" value="F:adenosylcobinamide kinase activity"/>
    <property type="evidence" value="ECO:0007669"/>
    <property type="project" value="UniProtKB-EC"/>
</dbReference>
<evidence type="ECO:0000256" key="3">
    <source>
        <dbReference type="ARBA" id="ARBA00001522"/>
    </source>
</evidence>
<keyword evidence="12 14" id="KW-0067">ATP-binding</keyword>
<dbReference type="UniPathway" id="UPA00148">
    <property type="reaction ID" value="UER00236"/>
</dbReference>
<name>A0A367VFT0_9PROT</name>
<dbReference type="AlphaFoldDB" id="A0A367VFT0"/>
<dbReference type="InterPro" id="IPR027417">
    <property type="entry name" value="P-loop_NTPase"/>
</dbReference>
<dbReference type="PANTHER" id="PTHR34848:SF1">
    <property type="entry name" value="BIFUNCTIONAL ADENOSYLCOBALAMIN BIOSYNTHESIS PROTEIN COBU"/>
    <property type="match status" value="1"/>
</dbReference>
<dbReference type="Pfam" id="PF02283">
    <property type="entry name" value="CobU"/>
    <property type="match status" value="1"/>
</dbReference>
<evidence type="ECO:0000313" key="18">
    <source>
        <dbReference type="Proteomes" id="UP000253061"/>
    </source>
</evidence>
<comment type="caution">
    <text evidence="17">The sequence shown here is derived from an EMBL/GenBank/DDBJ whole genome shotgun (WGS) entry which is preliminary data.</text>
</comment>
<evidence type="ECO:0000256" key="5">
    <source>
        <dbReference type="ARBA" id="ARBA00004692"/>
    </source>
</evidence>
<feature type="binding site" evidence="16">
    <location>
        <position position="71"/>
    </location>
    <ligand>
        <name>GTP</name>
        <dbReference type="ChEBI" id="CHEBI:37565"/>
    </ligand>
</feature>
<evidence type="ECO:0000256" key="15">
    <source>
        <dbReference type="PIRSR" id="PIRSR006135-1"/>
    </source>
</evidence>
<dbReference type="SUPFAM" id="SSF52540">
    <property type="entry name" value="P-loop containing nucleoside triphosphate hydrolases"/>
    <property type="match status" value="1"/>
</dbReference>
<dbReference type="PANTHER" id="PTHR34848">
    <property type="match status" value="1"/>
</dbReference>
<keyword evidence="13 14" id="KW-0342">GTP-binding</keyword>
<evidence type="ECO:0000256" key="7">
    <source>
        <dbReference type="ARBA" id="ARBA00007490"/>
    </source>
</evidence>
<gene>
    <name evidence="17" type="ORF">TH6_04825</name>
</gene>
<evidence type="ECO:0000256" key="1">
    <source>
        <dbReference type="ARBA" id="ARBA00000312"/>
    </source>
</evidence>
<feature type="binding site" evidence="16">
    <location>
        <begin position="60"/>
        <end position="63"/>
    </location>
    <ligand>
        <name>GTP</name>
        <dbReference type="ChEBI" id="CHEBI:37565"/>
    </ligand>
</feature>
<evidence type="ECO:0000256" key="9">
    <source>
        <dbReference type="ARBA" id="ARBA00022679"/>
    </source>
</evidence>
<comment type="catalytic activity">
    <reaction evidence="1 14">
        <text>adenosylcob(III)inamide + ATP = adenosylcob(III)inamide phosphate + ADP + H(+)</text>
        <dbReference type="Rhea" id="RHEA:15769"/>
        <dbReference type="ChEBI" id="CHEBI:2480"/>
        <dbReference type="ChEBI" id="CHEBI:15378"/>
        <dbReference type="ChEBI" id="CHEBI:30616"/>
        <dbReference type="ChEBI" id="CHEBI:58502"/>
        <dbReference type="ChEBI" id="CHEBI:456216"/>
        <dbReference type="EC" id="2.7.1.156"/>
    </reaction>
</comment>
<dbReference type="Proteomes" id="UP000253061">
    <property type="component" value="Unassembled WGS sequence"/>
</dbReference>
<keyword evidence="8 14" id="KW-0169">Cobalamin biosynthesis</keyword>
<keyword evidence="9 14" id="KW-0808">Transferase</keyword>
<comment type="function">
    <text evidence="4 14">Catalyzes ATP-dependent phosphorylation of adenosylcobinamide and addition of GMP to adenosylcobinamide phosphate.</text>
</comment>
<comment type="similarity">
    <text evidence="7 14">Belongs to the CobU/CobP family.</text>
</comment>
<dbReference type="EC" id="2.7.1.156" evidence="14"/>
<keyword evidence="10 14" id="KW-0547">Nucleotide-binding</keyword>
<dbReference type="EMBL" id="JPWB01000002">
    <property type="protein sequence ID" value="RCK24046.1"/>
    <property type="molecule type" value="Genomic_DNA"/>
</dbReference>
<dbReference type="GO" id="GO:0008820">
    <property type="term" value="F:cobinamide phosphate guanylyltransferase activity"/>
    <property type="evidence" value="ECO:0007669"/>
    <property type="project" value="UniProtKB-UniRule"/>
</dbReference>
<dbReference type="CDD" id="cd00544">
    <property type="entry name" value="CobU"/>
    <property type="match status" value="1"/>
</dbReference>
<evidence type="ECO:0000256" key="4">
    <source>
        <dbReference type="ARBA" id="ARBA00003889"/>
    </source>
</evidence>
<evidence type="ECO:0000256" key="8">
    <source>
        <dbReference type="ARBA" id="ARBA00022573"/>
    </source>
</evidence>
<evidence type="ECO:0000313" key="17">
    <source>
        <dbReference type="EMBL" id="RCK24046.1"/>
    </source>
</evidence>
<sequence length="179" mass="19343">MTQILPPDGPSGGTHLILGGARSGKSRFAENIINHAGGGTYIATGRAWDDEMANRIDLHKQSRGDLWQTVEEPLELCAALQTCNVTGGKPVLVDCLTLWLTNLMLEDRDIDAETEALCDLVPKLVVPVLLVSNEVGFGIVPENAMARAFRDHAGRLHQRIAELADKVTLVVAGIPMQVK</sequence>
<comment type="catalytic activity">
    <reaction evidence="2 14">
        <text>adenosylcob(III)inamide phosphate + GTP + H(+) = adenosylcob(III)inamide-GDP + diphosphate</text>
        <dbReference type="Rhea" id="RHEA:22712"/>
        <dbReference type="ChEBI" id="CHEBI:15378"/>
        <dbReference type="ChEBI" id="CHEBI:33019"/>
        <dbReference type="ChEBI" id="CHEBI:37565"/>
        <dbReference type="ChEBI" id="CHEBI:58502"/>
        <dbReference type="ChEBI" id="CHEBI:60487"/>
        <dbReference type="EC" id="2.7.7.62"/>
    </reaction>
</comment>
<comment type="catalytic activity">
    <reaction evidence="3">
        <text>adenosylcob(III)inamide + GTP = adenosylcob(III)inamide phosphate + GDP + H(+)</text>
        <dbReference type="Rhea" id="RHEA:15765"/>
        <dbReference type="ChEBI" id="CHEBI:2480"/>
        <dbReference type="ChEBI" id="CHEBI:15378"/>
        <dbReference type="ChEBI" id="CHEBI:37565"/>
        <dbReference type="ChEBI" id="CHEBI:58189"/>
        <dbReference type="ChEBI" id="CHEBI:58502"/>
        <dbReference type="EC" id="2.7.1.156"/>
    </reaction>
</comment>
<dbReference type="EC" id="2.7.7.62" evidence="14"/>
<dbReference type="InterPro" id="IPR003203">
    <property type="entry name" value="CobU/CobP"/>
</dbReference>
<dbReference type="PIRSF" id="PIRSF006135">
    <property type="entry name" value="CobU"/>
    <property type="match status" value="1"/>
</dbReference>
<evidence type="ECO:0000256" key="13">
    <source>
        <dbReference type="ARBA" id="ARBA00023134"/>
    </source>
</evidence>
<feature type="active site" description="GMP-histidine intermediate" evidence="15">
    <location>
        <position position="59"/>
    </location>
</feature>
<comment type="pathway">
    <text evidence="6 14">Cofactor biosynthesis; adenosylcobalamin biosynthesis; adenosylcobalamin from cob(II)yrinate a,c-diamide: step 5/7.</text>
</comment>
<keyword evidence="11 14" id="KW-0418">Kinase</keyword>
<feature type="binding site" evidence="16">
    <location>
        <position position="94"/>
    </location>
    <ligand>
        <name>GTP</name>
        <dbReference type="ChEBI" id="CHEBI:37565"/>
    </ligand>
</feature>
<feature type="binding site" evidence="16">
    <location>
        <begin position="43"/>
        <end position="45"/>
    </location>
    <ligand>
        <name>GTP</name>
        <dbReference type="ChEBI" id="CHEBI:37565"/>
    </ligand>
</feature>